<evidence type="ECO:0000256" key="1">
    <source>
        <dbReference type="ARBA" id="ARBA00010062"/>
    </source>
</evidence>
<dbReference type="CDD" id="cd06342">
    <property type="entry name" value="PBP1_ABC_LIVBP-like"/>
    <property type="match status" value="1"/>
</dbReference>
<dbReference type="PANTHER" id="PTHR47151">
    <property type="entry name" value="LEU/ILE/VAL-BINDING ABC TRANSPORTER SUBUNIT"/>
    <property type="match status" value="1"/>
</dbReference>
<dbReference type="InterPro" id="IPR028082">
    <property type="entry name" value="Peripla_BP_I"/>
</dbReference>
<evidence type="ECO:0000313" key="5">
    <source>
        <dbReference type="EMBL" id="GAB78926.1"/>
    </source>
</evidence>
<dbReference type="eggNOG" id="COG0683">
    <property type="taxonomic scope" value="Bacteria"/>
</dbReference>
<proteinExistence type="inferred from homology"/>
<sequence>MAPTDRVRLAAMVLVLGAATASCSSGGGGGSEAAGNSVKTAKLYVIAPQTGSNSHLGLGVRNGVTLAVNQANDRREIPGWKLQVEVLDDKADKAVGAENAKRAATDGDAAAVIGSVFSGVTKAILPDLAAAGMPTVGPSPTNPALTKGDAYASSPARPFANFFRVIAPDDAHGPALAKYLAEKGANTVATAHDGDLYGIGLVAAFTAGFPGRAVDIGQVSTSDHNYSGLVERIRSSGAQAVLFGGNSPEAGPLSLQLKKAGIVIPVVGGDSLATNEYIPMAGPVSAGDLSTKAGHPIEQVEEGKTFLKDYSNAEFAEPVNGFSALGYDAARAAILALKESLPAAATAKDARAATVKALSGVRFPGTGGPVAFDGFGDITPRVVTVMSVQGGAWKSVKTYTF</sequence>
<protein>
    <submittedName>
        <fullName evidence="5">Putative ABC transporter substrate-binding protein</fullName>
    </submittedName>
</protein>
<feature type="domain" description="Leucine-binding protein" evidence="4">
    <location>
        <begin position="45"/>
        <end position="389"/>
    </location>
</feature>
<dbReference type="Proteomes" id="UP000008495">
    <property type="component" value="Unassembled WGS sequence"/>
</dbReference>
<evidence type="ECO:0000256" key="3">
    <source>
        <dbReference type="SAM" id="SignalP"/>
    </source>
</evidence>
<dbReference type="Pfam" id="PF13458">
    <property type="entry name" value="Peripla_BP_6"/>
    <property type="match status" value="1"/>
</dbReference>
<dbReference type="STRING" id="100225.SAMN05421595_0141"/>
<evidence type="ECO:0000256" key="2">
    <source>
        <dbReference type="ARBA" id="ARBA00022729"/>
    </source>
</evidence>
<evidence type="ECO:0000259" key="4">
    <source>
        <dbReference type="Pfam" id="PF13458"/>
    </source>
</evidence>
<keyword evidence="6" id="KW-1185">Reference proteome</keyword>
<dbReference type="AlphaFoldDB" id="K6UNF1"/>
<evidence type="ECO:0000313" key="6">
    <source>
        <dbReference type="Proteomes" id="UP000008495"/>
    </source>
</evidence>
<dbReference type="OrthoDB" id="9772589at2"/>
<dbReference type="PANTHER" id="PTHR47151:SF2">
    <property type="entry name" value="AMINO ACID BINDING PROTEIN"/>
    <property type="match status" value="1"/>
</dbReference>
<name>K6UNF1_9MICO</name>
<dbReference type="Gene3D" id="3.40.50.2300">
    <property type="match status" value="2"/>
</dbReference>
<dbReference type="EMBL" id="BAGZ01000017">
    <property type="protein sequence ID" value="GAB78926.1"/>
    <property type="molecule type" value="Genomic_DNA"/>
</dbReference>
<feature type="chain" id="PRO_5039638063" evidence="3">
    <location>
        <begin position="25"/>
        <end position="401"/>
    </location>
</feature>
<dbReference type="RefSeq" id="WP_006503683.1">
    <property type="nucleotide sequence ID" value="NZ_BAGZ01000017.1"/>
</dbReference>
<dbReference type="SUPFAM" id="SSF53822">
    <property type="entry name" value="Periplasmic binding protein-like I"/>
    <property type="match status" value="1"/>
</dbReference>
<dbReference type="InterPro" id="IPR028081">
    <property type="entry name" value="Leu-bd"/>
</dbReference>
<comment type="similarity">
    <text evidence="1">Belongs to the leucine-binding protein family.</text>
</comment>
<reference evidence="5 6" key="1">
    <citation type="submission" date="2012-08" db="EMBL/GenBank/DDBJ databases">
        <title>Whole genome shotgun sequence of Austwickia chelonae NBRC 105200.</title>
        <authorList>
            <person name="Yoshida I."/>
            <person name="Hosoyama A."/>
            <person name="Tsuchikane K."/>
            <person name="Katsumata H."/>
            <person name="Ando Y."/>
            <person name="Ohji S."/>
            <person name="Hamada M."/>
            <person name="Tamura T."/>
            <person name="Yamazoe A."/>
            <person name="Yamazaki S."/>
            <person name="Fujita N."/>
        </authorList>
    </citation>
    <scope>NUCLEOTIDE SEQUENCE [LARGE SCALE GENOMIC DNA]</scope>
    <source>
        <strain evidence="5 6">NBRC 105200</strain>
    </source>
</reference>
<dbReference type="PROSITE" id="PS51257">
    <property type="entry name" value="PROKAR_LIPOPROTEIN"/>
    <property type="match status" value="1"/>
</dbReference>
<comment type="caution">
    <text evidence="5">The sequence shown here is derived from an EMBL/GenBank/DDBJ whole genome shotgun (WGS) entry which is preliminary data.</text>
</comment>
<feature type="signal peptide" evidence="3">
    <location>
        <begin position="1"/>
        <end position="24"/>
    </location>
</feature>
<keyword evidence="2 3" id="KW-0732">Signal</keyword>
<gene>
    <name evidence="5" type="ORF">AUCHE_17_01400</name>
</gene>
<accession>K6UNF1</accession>
<organism evidence="5 6">
    <name type="scientific">Austwickia chelonae NBRC 105200</name>
    <dbReference type="NCBI Taxonomy" id="1184607"/>
    <lineage>
        <taxon>Bacteria</taxon>
        <taxon>Bacillati</taxon>
        <taxon>Actinomycetota</taxon>
        <taxon>Actinomycetes</taxon>
        <taxon>Micrococcales</taxon>
        <taxon>Dermatophilaceae</taxon>
        <taxon>Austwickia</taxon>
    </lineage>
</organism>